<feature type="region of interest" description="Disordered" evidence="2">
    <location>
        <begin position="237"/>
        <end position="258"/>
    </location>
</feature>
<name>A0A2W2EMP7_9ACTN</name>
<dbReference type="RefSeq" id="WP_111181555.1">
    <property type="nucleotide sequence ID" value="NZ_POUD01000118.1"/>
</dbReference>
<comment type="caution">
    <text evidence="3">The sequence shown here is derived from an EMBL/GenBank/DDBJ whole genome shotgun (WGS) entry which is preliminary data.</text>
</comment>
<gene>
    <name evidence="3" type="ORF">C1J01_25725</name>
</gene>
<proteinExistence type="predicted"/>
<feature type="region of interest" description="Disordered" evidence="2">
    <location>
        <begin position="1"/>
        <end position="22"/>
    </location>
</feature>
<evidence type="ECO:0000313" key="3">
    <source>
        <dbReference type="EMBL" id="PZG14850.1"/>
    </source>
</evidence>
<keyword evidence="4" id="KW-1185">Reference proteome</keyword>
<evidence type="ECO:0000256" key="1">
    <source>
        <dbReference type="SAM" id="Coils"/>
    </source>
</evidence>
<feature type="coiled-coil region" evidence="1">
    <location>
        <begin position="134"/>
        <end position="165"/>
    </location>
</feature>
<dbReference type="OrthoDB" id="1551204at2"/>
<dbReference type="EMBL" id="POUD01000118">
    <property type="protein sequence ID" value="PZG14850.1"/>
    <property type="molecule type" value="Genomic_DNA"/>
</dbReference>
<organism evidence="3 4">
    <name type="scientific">Nonomuraea aridisoli</name>
    <dbReference type="NCBI Taxonomy" id="2070368"/>
    <lineage>
        <taxon>Bacteria</taxon>
        <taxon>Bacillati</taxon>
        <taxon>Actinomycetota</taxon>
        <taxon>Actinomycetes</taxon>
        <taxon>Streptosporangiales</taxon>
        <taxon>Streptosporangiaceae</taxon>
        <taxon>Nonomuraea</taxon>
    </lineage>
</organism>
<evidence type="ECO:0000313" key="4">
    <source>
        <dbReference type="Proteomes" id="UP000249304"/>
    </source>
</evidence>
<feature type="compositionally biased region" description="Basic and acidic residues" evidence="2">
    <location>
        <begin position="237"/>
        <end position="251"/>
    </location>
</feature>
<sequence length="258" mass="28507">MNHGHTPETPQQPLQATPHDPVTDYLDFIDKIDEDVNRIPDQTVEERVQQLFGNPALSEEQSVLGNTQEAGVLCNQPQREPDFVRESDALEIVAAAQREATRIRYKAQAEATRIRDQAERNASAHRDDALTQAAQILTEARRNAKEEAASLYAEAERQAAQLITEARRTAGTGSAEASKQARVGSPTGEARPSKQVLKRIAALARERPSWGPERLFAELRRMGVPVSEQDVQAVIKAERNTDGGQHSEAEIRASLYGE</sequence>
<protein>
    <submittedName>
        <fullName evidence="3">Uncharacterized protein</fullName>
    </submittedName>
</protein>
<feature type="region of interest" description="Disordered" evidence="2">
    <location>
        <begin position="168"/>
        <end position="195"/>
    </location>
</feature>
<keyword evidence="1" id="KW-0175">Coiled coil</keyword>
<accession>A0A2W2EMP7</accession>
<reference evidence="3 4" key="1">
    <citation type="submission" date="2018-01" db="EMBL/GenBank/DDBJ databases">
        <title>Draft genome sequence of Nonomuraea sp. KC333.</title>
        <authorList>
            <person name="Sahin N."/>
            <person name="Saygin H."/>
            <person name="Ay H."/>
        </authorList>
    </citation>
    <scope>NUCLEOTIDE SEQUENCE [LARGE SCALE GENOMIC DNA]</scope>
    <source>
        <strain evidence="3 4">KC333</strain>
    </source>
</reference>
<dbReference type="AlphaFoldDB" id="A0A2W2EMP7"/>
<dbReference type="Proteomes" id="UP000249304">
    <property type="component" value="Unassembled WGS sequence"/>
</dbReference>
<evidence type="ECO:0000256" key="2">
    <source>
        <dbReference type="SAM" id="MobiDB-lite"/>
    </source>
</evidence>